<dbReference type="VEuPathDB" id="MicrosporidiaDB:NBO_13g0020"/>
<accession>R0MPQ1</accession>
<sequence length="161" mass="18738">MYHHNVLFLCFCVVFSQQKFEDEFDSTENGFEEVVKFLEENETDKTVAFSPLNYEIAQRMYSYVASYDNQNVDEKKFSSIEELLESIETDKSLLIYNEFKSGQDCVLDLKAGLKKIKGESIPSSSINKFEKNLKSKLECRNIKIDSCRSLLQFNGNLKPYF</sequence>
<evidence type="ECO:0000313" key="2">
    <source>
        <dbReference type="EMBL" id="EOB14843.1"/>
    </source>
</evidence>
<keyword evidence="3" id="KW-1185">Reference proteome</keyword>
<dbReference type="EMBL" id="KB908921">
    <property type="protein sequence ID" value="EOB14843.1"/>
    <property type="molecule type" value="Genomic_DNA"/>
</dbReference>
<proteinExistence type="predicted"/>
<dbReference type="AlphaFoldDB" id="R0MPQ1"/>
<evidence type="ECO:0000313" key="3">
    <source>
        <dbReference type="Proteomes" id="UP000016927"/>
    </source>
</evidence>
<evidence type="ECO:0000256" key="1">
    <source>
        <dbReference type="SAM" id="SignalP"/>
    </source>
</evidence>
<feature type="chain" id="PRO_5004345186" evidence="1">
    <location>
        <begin position="17"/>
        <end position="161"/>
    </location>
</feature>
<name>R0MPQ1_NOSB1</name>
<feature type="signal peptide" evidence="1">
    <location>
        <begin position="1"/>
        <end position="16"/>
    </location>
</feature>
<dbReference type="HOGENOM" id="CLU_1644201_0_0_1"/>
<dbReference type="Proteomes" id="UP000016927">
    <property type="component" value="Unassembled WGS sequence"/>
</dbReference>
<keyword evidence="1" id="KW-0732">Signal</keyword>
<reference evidence="2 3" key="1">
    <citation type="journal article" date="2013" name="BMC Genomics">
        <title>Comparative genomics of parasitic silkworm microsporidia reveal an association between genome expansion and host adaptation.</title>
        <authorList>
            <person name="Pan G."/>
            <person name="Xu J."/>
            <person name="Li T."/>
            <person name="Xia Q."/>
            <person name="Liu S.L."/>
            <person name="Zhang G."/>
            <person name="Li S."/>
            <person name="Li C."/>
            <person name="Liu H."/>
            <person name="Yang L."/>
            <person name="Liu T."/>
            <person name="Zhang X."/>
            <person name="Wu Z."/>
            <person name="Fan W."/>
            <person name="Dang X."/>
            <person name="Xiang H."/>
            <person name="Tao M."/>
            <person name="Li Y."/>
            <person name="Hu J."/>
            <person name="Li Z."/>
            <person name="Lin L."/>
            <person name="Luo J."/>
            <person name="Geng L."/>
            <person name="Wang L."/>
            <person name="Long M."/>
            <person name="Wan Y."/>
            <person name="He N."/>
            <person name="Zhang Z."/>
            <person name="Lu C."/>
            <person name="Keeling P.J."/>
            <person name="Wang J."/>
            <person name="Xiang Z."/>
            <person name="Zhou Z."/>
        </authorList>
    </citation>
    <scope>NUCLEOTIDE SEQUENCE [LARGE SCALE GENOMIC DNA]</scope>
    <source>
        <strain evidence="3">CQ1 / CVCC 102059</strain>
    </source>
</reference>
<gene>
    <name evidence="2" type="ORF">NBO_13g0020</name>
</gene>
<protein>
    <submittedName>
        <fullName evidence="2">Uncharacterized protein</fullName>
    </submittedName>
</protein>
<organism evidence="2 3">
    <name type="scientific">Nosema bombycis (strain CQ1 / CVCC 102059)</name>
    <name type="common">Microsporidian parasite</name>
    <name type="synonym">Pebrine of silkworm</name>
    <dbReference type="NCBI Taxonomy" id="578461"/>
    <lineage>
        <taxon>Eukaryota</taxon>
        <taxon>Fungi</taxon>
        <taxon>Fungi incertae sedis</taxon>
        <taxon>Microsporidia</taxon>
        <taxon>Nosematidae</taxon>
        <taxon>Nosema</taxon>
    </lineage>
</organism>